<protein>
    <submittedName>
        <fullName evidence="2">Uncharacterized protein</fullName>
    </submittedName>
</protein>
<feature type="region of interest" description="Disordered" evidence="1">
    <location>
        <begin position="164"/>
        <end position="189"/>
    </location>
</feature>
<dbReference type="AlphaFoldDB" id="A0AAN8VJ09"/>
<feature type="compositionally biased region" description="Pro residues" evidence="1">
    <location>
        <begin position="178"/>
        <end position="189"/>
    </location>
</feature>
<name>A0AAN8VJ09_9MAGN</name>
<keyword evidence="3" id="KW-1185">Reference proteome</keyword>
<comment type="caution">
    <text evidence="2">The sequence shown here is derived from an EMBL/GenBank/DDBJ whole genome shotgun (WGS) entry which is preliminary data.</text>
</comment>
<sequence>MDKRCIGTVGISNELVMAACLHNLPILNYSYHICVPNSGKPVSNYHSCSAHHDPIKCLLHTLLGLRINEESRLLIDQPDLLPKPLDVQLPNVIPVQQPTSANQSHNFSSRNVQAKIIEDSHIRTRWKKGEEAYRPAMTTLSIVVKDSPPLAMFLWTTTLVNQTSRDHERNRTQCKVPSPRPLARPPFFP</sequence>
<gene>
    <name evidence="2" type="ORF">RJ641_035125</name>
</gene>
<organism evidence="2 3">
    <name type="scientific">Dillenia turbinata</name>
    <dbReference type="NCBI Taxonomy" id="194707"/>
    <lineage>
        <taxon>Eukaryota</taxon>
        <taxon>Viridiplantae</taxon>
        <taxon>Streptophyta</taxon>
        <taxon>Embryophyta</taxon>
        <taxon>Tracheophyta</taxon>
        <taxon>Spermatophyta</taxon>
        <taxon>Magnoliopsida</taxon>
        <taxon>eudicotyledons</taxon>
        <taxon>Gunneridae</taxon>
        <taxon>Pentapetalae</taxon>
        <taxon>Dilleniales</taxon>
        <taxon>Dilleniaceae</taxon>
        <taxon>Dillenia</taxon>
    </lineage>
</organism>
<evidence type="ECO:0000313" key="3">
    <source>
        <dbReference type="Proteomes" id="UP001370490"/>
    </source>
</evidence>
<dbReference type="EMBL" id="JBAMMX010000008">
    <property type="protein sequence ID" value="KAK6934970.1"/>
    <property type="molecule type" value="Genomic_DNA"/>
</dbReference>
<proteinExistence type="predicted"/>
<evidence type="ECO:0000313" key="2">
    <source>
        <dbReference type="EMBL" id="KAK6934970.1"/>
    </source>
</evidence>
<reference evidence="2 3" key="1">
    <citation type="submission" date="2023-12" db="EMBL/GenBank/DDBJ databases">
        <title>A high-quality genome assembly for Dillenia turbinata (Dilleniales).</title>
        <authorList>
            <person name="Chanderbali A."/>
        </authorList>
    </citation>
    <scope>NUCLEOTIDE SEQUENCE [LARGE SCALE GENOMIC DNA]</scope>
    <source>
        <strain evidence="2">LSX21</strain>
        <tissue evidence="2">Leaf</tissue>
    </source>
</reference>
<evidence type="ECO:0000256" key="1">
    <source>
        <dbReference type="SAM" id="MobiDB-lite"/>
    </source>
</evidence>
<accession>A0AAN8VJ09</accession>
<dbReference type="Proteomes" id="UP001370490">
    <property type="component" value="Unassembled WGS sequence"/>
</dbReference>